<protein>
    <submittedName>
        <fullName evidence="5">AraC-like DNA-binding protein</fullName>
    </submittedName>
</protein>
<dbReference type="GO" id="GO:0043565">
    <property type="term" value="F:sequence-specific DNA binding"/>
    <property type="evidence" value="ECO:0007669"/>
    <property type="project" value="InterPro"/>
</dbReference>
<dbReference type="InterPro" id="IPR009057">
    <property type="entry name" value="Homeodomain-like_sf"/>
</dbReference>
<accession>A0A4Q7MMS4</accession>
<evidence type="ECO:0000256" key="3">
    <source>
        <dbReference type="ARBA" id="ARBA00023163"/>
    </source>
</evidence>
<dbReference type="SUPFAM" id="SSF46689">
    <property type="entry name" value="Homeodomain-like"/>
    <property type="match status" value="2"/>
</dbReference>
<reference evidence="5 6" key="1">
    <citation type="submission" date="2019-02" db="EMBL/GenBank/DDBJ databases">
        <title>Genomic Encyclopedia of Type Strains, Phase IV (KMG-IV): sequencing the most valuable type-strain genomes for metagenomic binning, comparative biology and taxonomic classification.</title>
        <authorList>
            <person name="Goeker M."/>
        </authorList>
    </citation>
    <scope>NUCLEOTIDE SEQUENCE [LARGE SCALE GENOMIC DNA]</scope>
    <source>
        <strain evidence="5 6">DSM 16618</strain>
    </source>
</reference>
<gene>
    <name evidence="5" type="ORF">EV679_2358</name>
</gene>
<dbReference type="Pfam" id="PF12833">
    <property type="entry name" value="HTH_18"/>
    <property type="match status" value="1"/>
</dbReference>
<dbReference type="GeneID" id="99725581"/>
<feature type="domain" description="HTH araC/xylS-type" evidence="4">
    <location>
        <begin position="176"/>
        <end position="273"/>
    </location>
</feature>
<dbReference type="GO" id="GO:0003700">
    <property type="term" value="F:DNA-binding transcription factor activity"/>
    <property type="evidence" value="ECO:0007669"/>
    <property type="project" value="InterPro"/>
</dbReference>
<organism evidence="5 6">
    <name type="scientific">Kerstersia gyiorum</name>
    <dbReference type="NCBI Taxonomy" id="206506"/>
    <lineage>
        <taxon>Bacteria</taxon>
        <taxon>Pseudomonadati</taxon>
        <taxon>Pseudomonadota</taxon>
        <taxon>Betaproteobacteria</taxon>
        <taxon>Burkholderiales</taxon>
        <taxon>Alcaligenaceae</taxon>
        <taxon>Kerstersia</taxon>
    </lineage>
</organism>
<dbReference type="PROSITE" id="PS01124">
    <property type="entry name" value="HTH_ARAC_FAMILY_2"/>
    <property type="match status" value="1"/>
</dbReference>
<evidence type="ECO:0000313" key="5">
    <source>
        <dbReference type="EMBL" id="RZS69751.1"/>
    </source>
</evidence>
<dbReference type="EMBL" id="SGWZ01000003">
    <property type="protein sequence ID" value="RZS69751.1"/>
    <property type="molecule type" value="Genomic_DNA"/>
</dbReference>
<evidence type="ECO:0000313" key="6">
    <source>
        <dbReference type="Proteomes" id="UP000292039"/>
    </source>
</evidence>
<dbReference type="AlphaFoldDB" id="A0A4Q7MMS4"/>
<evidence type="ECO:0000256" key="1">
    <source>
        <dbReference type="ARBA" id="ARBA00023015"/>
    </source>
</evidence>
<dbReference type="InterPro" id="IPR018060">
    <property type="entry name" value="HTH_AraC"/>
</dbReference>
<sequence length="284" mass="32975">MYKKSGRDYEFKSSRIRISHNVQLDNLEFRPKIRLVFALQGETHLSFNGSEIRLQAQHKNSGILLPVLESLAGKKIYHQGNQEEFVLFLDESWFDRLTGDESINGLSLLRTSYFVVTDYMRHLIRCLNQLSDKNGLLASLQQERLITELIFEVFRQFSFARPEDCFSQREPSERVKRLFRLIMNGNTDGLSIKEIARLCHSNPTTLQHEFKEAYQQSIGEFIRNQRLKQAASLLLAGEKVGDVAYFCGYDRIDSFSRAFKKMYQLSPQQLKESSLGQSEKTEKP</sequence>
<dbReference type="RefSeq" id="WP_165390042.1">
    <property type="nucleotide sequence ID" value="NZ_CBCSEB010000017.1"/>
</dbReference>
<proteinExistence type="predicted"/>
<comment type="caution">
    <text evidence="5">The sequence shown here is derived from an EMBL/GenBank/DDBJ whole genome shotgun (WGS) entry which is preliminary data.</text>
</comment>
<evidence type="ECO:0000259" key="4">
    <source>
        <dbReference type="PROSITE" id="PS01124"/>
    </source>
</evidence>
<keyword evidence="3" id="KW-0804">Transcription</keyword>
<dbReference type="PANTHER" id="PTHR43280:SF28">
    <property type="entry name" value="HTH-TYPE TRANSCRIPTIONAL ACTIVATOR RHAS"/>
    <property type="match status" value="1"/>
</dbReference>
<dbReference type="Gene3D" id="1.10.10.60">
    <property type="entry name" value="Homeodomain-like"/>
    <property type="match status" value="2"/>
</dbReference>
<dbReference type="Proteomes" id="UP000292039">
    <property type="component" value="Unassembled WGS sequence"/>
</dbReference>
<dbReference type="SMART" id="SM00342">
    <property type="entry name" value="HTH_ARAC"/>
    <property type="match status" value="1"/>
</dbReference>
<keyword evidence="2 5" id="KW-0238">DNA-binding</keyword>
<evidence type="ECO:0000256" key="2">
    <source>
        <dbReference type="ARBA" id="ARBA00023125"/>
    </source>
</evidence>
<dbReference type="PANTHER" id="PTHR43280">
    <property type="entry name" value="ARAC-FAMILY TRANSCRIPTIONAL REGULATOR"/>
    <property type="match status" value="1"/>
</dbReference>
<keyword evidence="1" id="KW-0805">Transcription regulation</keyword>
<name>A0A4Q7MMS4_9BURK</name>